<dbReference type="GO" id="GO:0043565">
    <property type="term" value="F:sequence-specific DNA binding"/>
    <property type="evidence" value="ECO:0007669"/>
    <property type="project" value="InterPro"/>
</dbReference>
<dbReference type="SMART" id="SM00342">
    <property type="entry name" value="HTH_ARAC"/>
    <property type="match status" value="1"/>
</dbReference>
<dbReference type="InterPro" id="IPR018062">
    <property type="entry name" value="HTH_AraC-typ_CS"/>
</dbReference>
<dbReference type="Gene3D" id="1.10.10.60">
    <property type="entry name" value="Homeodomain-like"/>
    <property type="match status" value="1"/>
</dbReference>
<sequence length="319" mass="35574">MSDGVADLKADLLPLVGATDTVGDRHQADHWRTVFGALWGAENLRAVRGNRITGSLHSRKVGELTFNRIVFGNQQFERARARRGRDPEPFYSLSFPESGHAEIEIGEAGTRLMPRNVYLLNNGLAARLKVAEEYSTFNIKIPLSALEHRLGRKTDILARAIVQPDAIYHMMQRLIVELLRHVDDLDERSVQFMTSQMLDTVAFFLVSGGTSSDDSLAVQSVRARVIAYLDAHFRDAALTPERIAAACGISRSYLYKVFSNGETVMERLRNRRLEAARGMIETNPANQPLTRIAYACGFTSSSEFSRQFKAAFGVAPSRL</sequence>
<dbReference type="STRING" id="991905.SL003B_0532"/>
<gene>
    <name evidence="5" type="ordered locus">SL003B_0532</name>
</gene>
<dbReference type="InterPro" id="IPR009057">
    <property type="entry name" value="Homeodomain-like_sf"/>
</dbReference>
<dbReference type="Pfam" id="PF12833">
    <property type="entry name" value="HTH_18"/>
    <property type="match status" value="1"/>
</dbReference>
<dbReference type="HOGENOM" id="CLU_049704_2_2_5"/>
<name>F2J3Y3_POLGS</name>
<dbReference type="EMBL" id="CP002568">
    <property type="protein sequence ID" value="ADZ68965.1"/>
    <property type="molecule type" value="Genomic_DNA"/>
</dbReference>
<evidence type="ECO:0000313" key="6">
    <source>
        <dbReference type="Proteomes" id="UP000008130"/>
    </source>
</evidence>
<dbReference type="GO" id="GO:0003700">
    <property type="term" value="F:DNA-binding transcription factor activity"/>
    <property type="evidence" value="ECO:0007669"/>
    <property type="project" value="InterPro"/>
</dbReference>
<evidence type="ECO:0000256" key="1">
    <source>
        <dbReference type="ARBA" id="ARBA00023015"/>
    </source>
</evidence>
<dbReference type="SUPFAM" id="SSF46689">
    <property type="entry name" value="Homeodomain-like"/>
    <property type="match status" value="1"/>
</dbReference>
<dbReference type="PROSITE" id="PS00041">
    <property type="entry name" value="HTH_ARAC_FAMILY_1"/>
    <property type="match status" value="1"/>
</dbReference>
<dbReference type="Pfam" id="PF14525">
    <property type="entry name" value="AraC_binding_2"/>
    <property type="match status" value="1"/>
</dbReference>
<dbReference type="OrthoDB" id="9793400at2"/>
<dbReference type="eggNOG" id="COG2207">
    <property type="taxonomic scope" value="Bacteria"/>
</dbReference>
<dbReference type="InterPro" id="IPR020449">
    <property type="entry name" value="Tscrpt_reg_AraC-type_HTH"/>
</dbReference>
<keyword evidence="1" id="KW-0805">Transcription regulation</keyword>
<dbReference type="InterPro" id="IPR050204">
    <property type="entry name" value="AraC_XylS_family_regulators"/>
</dbReference>
<accession>F2J3Y3</accession>
<dbReference type="PRINTS" id="PR00032">
    <property type="entry name" value="HTHARAC"/>
</dbReference>
<dbReference type="PANTHER" id="PTHR46796:SF6">
    <property type="entry name" value="ARAC SUBFAMILY"/>
    <property type="match status" value="1"/>
</dbReference>
<organism evidence="5 6">
    <name type="scientific">Polymorphum gilvum (strain LMG 25793 / CGMCC 1.9160 / SL003B-26A1)</name>
    <dbReference type="NCBI Taxonomy" id="991905"/>
    <lineage>
        <taxon>Bacteria</taxon>
        <taxon>Pseudomonadati</taxon>
        <taxon>Pseudomonadota</taxon>
        <taxon>Alphaproteobacteria</taxon>
        <taxon>Rhodobacterales</taxon>
        <taxon>Paracoccaceae</taxon>
        <taxon>Polymorphum</taxon>
    </lineage>
</organism>
<evidence type="ECO:0000256" key="3">
    <source>
        <dbReference type="ARBA" id="ARBA00023163"/>
    </source>
</evidence>
<keyword evidence="3" id="KW-0804">Transcription</keyword>
<dbReference type="PROSITE" id="PS01124">
    <property type="entry name" value="HTH_ARAC_FAMILY_2"/>
    <property type="match status" value="1"/>
</dbReference>
<dbReference type="AlphaFoldDB" id="F2J3Y3"/>
<dbReference type="PANTHER" id="PTHR46796">
    <property type="entry name" value="HTH-TYPE TRANSCRIPTIONAL ACTIVATOR RHAS-RELATED"/>
    <property type="match status" value="1"/>
</dbReference>
<evidence type="ECO:0000256" key="2">
    <source>
        <dbReference type="ARBA" id="ARBA00023125"/>
    </source>
</evidence>
<evidence type="ECO:0000313" key="5">
    <source>
        <dbReference type="EMBL" id="ADZ68965.1"/>
    </source>
</evidence>
<proteinExistence type="predicted"/>
<dbReference type="KEGG" id="pgv:SL003B_0532"/>
<reference evidence="5 6" key="1">
    <citation type="journal article" date="2011" name="J. Bacteriol.">
        <title>Complete genome sequence of Polymorphum gilvum SL003B-26A1T, a crude oil-degrading bacterium from oil-polluted saline soil.</title>
        <authorList>
            <person name="Li S.G."/>
            <person name="Tang Y.Q."/>
            <person name="Nie Y."/>
            <person name="Cai M."/>
            <person name="Wu X.L."/>
        </authorList>
    </citation>
    <scope>NUCLEOTIDE SEQUENCE [LARGE SCALE GENOMIC DNA]</scope>
    <source>
        <strain evidence="6">LMG 25793 / CGMCC 1.9160 / SL003B-26A1</strain>
    </source>
</reference>
<dbReference type="Proteomes" id="UP000008130">
    <property type="component" value="Chromosome"/>
</dbReference>
<keyword evidence="2" id="KW-0238">DNA-binding</keyword>
<dbReference type="InterPro" id="IPR018060">
    <property type="entry name" value="HTH_AraC"/>
</dbReference>
<keyword evidence="6" id="KW-1185">Reference proteome</keyword>
<protein>
    <submittedName>
        <fullName evidence="5">AraC-family transcriptional regulator</fullName>
    </submittedName>
</protein>
<dbReference type="InterPro" id="IPR035418">
    <property type="entry name" value="AraC-bd_2"/>
</dbReference>
<dbReference type="RefSeq" id="WP_013651289.1">
    <property type="nucleotide sequence ID" value="NC_015259.1"/>
</dbReference>
<feature type="domain" description="HTH araC/xylS-type" evidence="4">
    <location>
        <begin position="223"/>
        <end position="319"/>
    </location>
</feature>
<evidence type="ECO:0000259" key="4">
    <source>
        <dbReference type="PROSITE" id="PS01124"/>
    </source>
</evidence>